<sequence length="788" mass="88482">MPVEMECPGITFHVQWKKKPGTVTRQDDTSIGLWDPDDSTLDWPTFKSYVCQNLGVADNLTVAYMDSEGDELPIESECEFREALKFARQQSYKGVITVLKVDRQEAGNSSTPTSKVSENVSQDKAKSLLMSCTKQKSKTASKSTHKSNSSGKNGHSSTSEDRRSKESKARSSVDNRDSPNMDQGELLLKVLEKLKKMNLEQTDAPPPWFRRYMQKMKSDIVTEVTNNILHEIQRVVPMQRDYNAPRSNSWVLNKNKKKKKLSDEESSDGALGCESRDHKLLKKIEKLHKREKKLEKLDSKLEKLENKTKRMMEKRSQCKARCERLPERKICPVKRRSGDLHFGTYLMDAILLNDGPASEITIFPGHNFTKVWEIMNAGTLPWTDKTELRQAWGTSGLEPEETVVKCPILQPGEQGTISVRFRAPAFPGKFKSYWHFYHMGDRFGHWIGCAVVVKDMKELPGHLNKEVIYEPNGQNDLSLDSGIKNKSDVINKLPYCKTECKLKSSLPPAHRREEYESDFESDNLSVISGPGSESSDSDDENFVVIPMPACFVCDVPLGQAETVPVLVKSELKESKYVNEQGVKGNVLIDLISSSTVNEPEQYEDKPLEKVYAVDPSGCCIAVKDSSESGVQNSERVQSQSSSSIAEANWSETPHRCESEPKNHKQENNSHSATHSHATGTEQAATDDVHSNSHETLVAGAVNVASTAYSTARAVINNLQHRTRQIGEGQEWQWNDLPENVVQPDSTTTGNLELLQEMGFSNRILNVLLLQRYDNDLTKVVAELLSLEG</sequence>
<dbReference type="CDD" id="cd14319">
    <property type="entry name" value="UBA_NBR1"/>
    <property type="match status" value="1"/>
</dbReference>
<dbReference type="InterPro" id="IPR032350">
    <property type="entry name" value="Nbr1_FW"/>
</dbReference>
<feature type="region of interest" description="Disordered" evidence="2">
    <location>
        <begin position="250"/>
        <end position="272"/>
    </location>
</feature>
<feature type="compositionally biased region" description="Basic and acidic residues" evidence="2">
    <location>
        <begin position="652"/>
        <end position="667"/>
    </location>
</feature>
<dbReference type="EMBL" id="JAZDUA010000198">
    <property type="protein sequence ID" value="KAK7864625.1"/>
    <property type="molecule type" value="Genomic_DNA"/>
</dbReference>
<protein>
    <recommendedName>
        <fullName evidence="3">Nbr1 FW domain-containing protein</fullName>
    </recommendedName>
</protein>
<evidence type="ECO:0000313" key="5">
    <source>
        <dbReference type="Proteomes" id="UP001378592"/>
    </source>
</evidence>
<feature type="compositionally biased region" description="Polar residues" evidence="2">
    <location>
        <begin position="668"/>
        <end position="683"/>
    </location>
</feature>
<evidence type="ECO:0000259" key="3">
    <source>
        <dbReference type="Pfam" id="PF16158"/>
    </source>
</evidence>
<dbReference type="Proteomes" id="UP001378592">
    <property type="component" value="Unassembled WGS sequence"/>
</dbReference>
<evidence type="ECO:0000256" key="2">
    <source>
        <dbReference type="SAM" id="MobiDB-lite"/>
    </source>
</evidence>
<dbReference type="GO" id="GO:0000407">
    <property type="term" value="C:phagophore assembly site"/>
    <property type="evidence" value="ECO:0007669"/>
    <property type="project" value="TreeGrafter"/>
</dbReference>
<gene>
    <name evidence="4" type="ORF">R5R35_012402</name>
</gene>
<dbReference type="CDD" id="cd14947">
    <property type="entry name" value="NBR1_like"/>
    <property type="match status" value="1"/>
</dbReference>
<keyword evidence="1" id="KW-0175">Coiled coil</keyword>
<organism evidence="4 5">
    <name type="scientific">Gryllus longicercus</name>
    <dbReference type="NCBI Taxonomy" id="2509291"/>
    <lineage>
        <taxon>Eukaryota</taxon>
        <taxon>Metazoa</taxon>
        <taxon>Ecdysozoa</taxon>
        <taxon>Arthropoda</taxon>
        <taxon>Hexapoda</taxon>
        <taxon>Insecta</taxon>
        <taxon>Pterygota</taxon>
        <taxon>Neoptera</taxon>
        <taxon>Polyneoptera</taxon>
        <taxon>Orthoptera</taxon>
        <taxon>Ensifera</taxon>
        <taxon>Gryllidea</taxon>
        <taxon>Grylloidea</taxon>
        <taxon>Gryllidae</taxon>
        <taxon>Gryllinae</taxon>
        <taxon>Gryllus</taxon>
    </lineage>
</organism>
<feature type="compositionally biased region" description="Basic residues" evidence="2">
    <location>
        <begin position="135"/>
        <end position="145"/>
    </location>
</feature>
<comment type="caution">
    <text evidence="4">The sequence shown here is derived from an EMBL/GenBank/DDBJ whole genome shotgun (WGS) entry which is preliminary data.</text>
</comment>
<evidence type="ECO:0000256" key="1">
    <source>
        <dbReference type="SAM" id="Coils"/>
    </source>
</evidence>
<feature type="domain" description="Nbr1 FW" evidence="3">
    <location>
        <begin position="361"/>
        <end position="453"/>
    </location>
</feature>
<feature type="compositionally biased region" description="Polar residues" evidence="2">
    <location>
        <begin position="106"/>
        <end position="120"/>
    </location>
</feature>
<feature type="region of interest" description="Disordered" evidence="2">
    <location>
        <begin position="629"/>
        <end position="689"/>
    </location>
</feature>
<dbReference type="InterPro" id="IPR009060">
    <property type="entry name" value="UBA-like_sf"/>
</dbReference>
<dbReference type="Gene3D" id="2.60.40.10">
    <property type="entry name" value="Immunoglobulins"/>
    <property type="match status" value="1"/>
</dbReference>
<name>A0AAN9VGV4_9ORTH</name>
<feature type="compositionally biased region" description="Basic and acidic residues" evidence="2">
    <location>
        <begin position="158"/>
        <end position="179"/>
    </location>
</feature>
<evidence type="ECO:0000313" key="4">
    <source>
        <dbReference type="EMBL" id="KAK7864625.1"/>
    </source>
</evidence>
<feature type="compositionally biased region" description="Low complexity" evidence="2">
    <location>
        <begin position="146"/>
        <end position="157"/>
    </location>
</feature>
<dbReference type="GO" id="GO:0016236">
    <property type="term" value="P:macroautophagy"/>
    <property type="evidence" value="ECO:0007669"/>
    <property type="project" value="TreeGrafter"/>
</dbReference>
<dbReference type="PANTHER" id="PTHR20930:SF2">
    <property type="entry name" value="NEXT TO BRCA1 GENE 1 PROTEIN"/>
    <property type="match status" value="1"/>
</dbReference>
<proteinExistence type="predicted"/>
<dbReference type="GO" id="GO:0043130">
    <property type="term" value="F:ubiquitin binding"/>
    <property type="evidence" value="ECO:0007669"/>
    <property type="project" value="TreeGrafter"/>
</dbReference>
<dbReference type="Gene3D" id="1.10.8.10">
    <property type="entry name" value="DNA helicase RuvA subunit, C-terminal domain"/>
    <property type="match status" value="1"/>
</dbReference>
<dbReference type="AlphaFoldDB" id="A0AAN9VGV4"/>
<feature type="coiled-coil region" evidence="1">
    <location>
        <begin position="287"/>
        <end position="321"/>
    </location>
</feature>
<feature type="region of interest" description="Disordered" evidence="2">
    <location>
        <begin position="507"/>
        <end position="539"/>
    </location>
</feature>
<feature type="region of interest" description="Disordered" evidence="2">
    <location>
        <begin position="104"/>
        <end position="183"/>
    </location>
</feature>
<dbReference type="Gene3D" id="3.10.20.90">
    <property type="entry name" value="Phosphatidylinositol 3-kinase Catalytic Subunit, Chain A, domain 1"/>
    <property type="match status" value="1"/>
</dbReference>
<accession>A0AAN9VGV4</accession>
<dbReference type="PANTHER" id="PTHR20930">
    <property type="entry name" value="OVARIAN CARCINOMA ANTIGEN CA125-RELATED"/>
    <property type="match status" value="1"/>
</dbReference>
<dbReference type="SUPFAM" id="SSF54277">
    <property type="entry name" value="CAD &amp; PB1 domains"/>
    <property type="match status" value="1"/>
</dbReference>
<dbReference type="SUPFAM" id="SSF46934">
    <property type="entry name" value="UBA-like"/>
    <property type="match status" value="1"/>
</dbReference>
<keyword evidence="5" id="KW-1185">Reference proteome</keyword>
<reference evidence="4 5" key="1">
    <citation type="submission" date="2024-03" db="EMBL/GenBank/DDBJ databases">
        <title>The genome assembly and annotation of the cricket Gryllus longicercus Weissman &amp; Gray.</title>
        <authorList>
            <person name="Szrajer S."/>
            <person name="Gray D."/>
            <person name="Ylla G."/>
        </authorList>
    </citation>
    <scope>NUCLEOTIDE SEQUENCE [LARGE SCALE GENOMIC DNA]</scope>
    <source>
        <strain evidence="4">DAG 2021-001</strain>
        <tissue evidence="4">Whole body minus gut</tissue>
    </source>
</reference>
<dbReference type="InterPro" id="IPR013783">
    <property type="entry name" value="Ig-like_fold"/>
</dbReference>
<dbReference type="Pfam" id="PF16158">
    <property type="entry name" value="N_BRCA1_IG"/>
    <property type="match status" value="1"/>
</dbReference>